<dbReference type="GO" id="GO:0006629">
    <property type="term" value="P:lipid metabolic process"/>
    <property type="evidence" value="ECO:0007669"/>
    <property type="project" value="UniProtKB-KW"/>
</dbReference>
<keyword evidence="5 6" id="KW-0472">Membrane</keyword>
<dbReference type="GO" id="GO:0046677">
    <property type="term" value="P:response to antibiotic"/>
    <property type="evidence" value="ECO:0007669"/>
    <property type="project" value="UniProtKB-KW"/>
</dbReference>
<keyword evidence="3 6" id="KW-0812">Transmembrane</keyword>
<comment type="caution">
    <text evidence="7">The sequence shown here is derived from an EMBL/GenBank/DDBJ whole genome shotgun (WGS) entry which is preliminary data.</text>
</comment>
<dbReference type="GO" id="GO:0005886">
    <property type="term" value="C:plasma membrane"/>
    <property type="evidence" value="ECO:0007669"/>
    <property type="project" value="UniProtKB-SubCell"/>
</dbReference>
<feature type="transmembrane region" description="Helical" evidence="6">
    <location>
        <begin position="286"/>
        <end position="311"/>
    </location>
</feature>
<gene>
    <name evidence="6" type="primary">mprF</name>
    <name evidence="7" type="ORF">Tfer_1977</name>
</gene>
<dbReference type="NCBIfam" id="TIGR00374">
    <property type="entry name" value="flippase-like domain"/>
    <property type="match status" value="1"/>
</dbReference>
<evidence type="ECO:0000256" key="1">
    <source>
        <dbReference type="ARBA" id="ARBA00004651"/>
    </source>
</evidence>
<dbReference type="GO" id="GO:0050071">
    <property type="term" value="F:phosphatidylglycerol lysyltransferase activity"/>
    <property type="evidence" value="ECO:0007669"/>
    <property type="project" value="UniProtKB-EC"/>
</dbReference>
<feature type="transmembrane region" description="Helical" evidence="6">
    <location>
        <begin position="215"/>
        <end position="234"/>
    </location>
</feature>
<protein>
    <recommendedName>
        <fullName evidence="6">Phosphatidylglycerol lysyltransferase</fullName>
        <ecNumber evidence="6">2.3.2.3</ecNumber>
    </recommendedName>
    <alternativeName>
        <fullName evidence="6">Lysylphosphatidylglycerol synthase</fullName>
    </alternativeName>
</protein>
<evidence type="ECO:0000256" key="5">
    <source>
        <dbReference type="ARBA" id="ARBA00023136"/>
    </source>
</evidence>
<dbReference type="RefSeq" id="WP_052218169.1">
    <property type="nucleotide sequence ID" value="NZ_LGTE01000013.1"/>
</dbReference>
<dbReference type="InterPro" id="IPR022791">
    <property type="entry name" value="L-PG_synthase/AglD"/>
</dbReference>
<keyword evidence="4 6" id="KW-1133">Transmembrane helix</keyword>
<comment type="catalytic activity">
    <reaction evidence="6">
        <text>L-lysyl-tRNA(Lys) + a 1,2-diacyl-sn-glycero-3-phospho-(1'-sn-glycerol) = a 1,2-diacyl-sn-glycero-3-phospho-1'-(3'-O-L-lysyl)-sn-glycerol + tRNA(Lys)</text>
        <dbReference type="Rhea" id="RHEA:10668"/>
        <dbReference type="Rhea" id="RHEA-COMP:9696"/>
        <dbReference type="Rhea" id="RHEA-COMP:9697"/>
        <dbReference type="ChEBI" id="CHEBI:64716"/>
        <dbReference type="ChEBI" id="CHEBI:75792"/>
        <dbReference type="ChEBI" id="CHEBI:78442"/>
        <dbReference type="ChEBI" id="CHEBI:78529"/>
        <dbReference type="EC" id="2.3.2.3"/>
    </reaction>
</comment>
<dbReference type="PANTHER" id="PTHR39087">
    <property type="entry name" value="UPF0104 MEMBRANE PROTEIN MJ1595"/>
    <property type="match status" value="1"/>
</dbReference>
<keyword evidence="6" id="KW-0443">Lipid metabolism</keyword>
<feature type="transmembrane region" description="Helical" evidence="6">
    <location>
        <begin position="51"/>
        <end position="73"/>
    </location>
</feature>
<comment type="function">
    <text evidence="6">Catalyzes the transfer of a lysyl group from L-lysyl-tRNA(Lys) to membrane-bound phosphatidylglycerol (PG), which produces lysylphosphatidylglycerol (LPG), a major component of the bacterial membrane with a positive net charge. LPG synthesis contributes to bacterial virulence as it is involved in the resistance mechanism against cationic antimicrobial peptides (CAMP) produces by the host's immune system (defensins, cathelicidins) and by the competing microorganisms.</text>
</comment>
<comment type="similarity">
    <text evidence="6">Belongs to the LPG synthase family.</text>
</comment>
<dbReference type="AlphaFoldDB" id="A0A0L6W1C9"/>
<evidence type="ECO:0000256" key="2">
    <source>
        <dbReference type="ARBA" id="ARBA00022475"/>
    </source>
</evidence>
<keyword evidence="8" id="KW-1185">Reference proteome</keyword>
<feature type="transmembrane region" description="Helical" evidence="6">
    <location>
        <begin position="123"/>
        <end position="148"/>
    </location>
</feature>
<dbReference type="Pfam" id="PF03706">
    <property type="entry name" value="LPG_synthase_TM"/>
    <property type="match status" value="1"/>
</dbReference>
<dbReference type="EC" id="2.3.2.3" evidence="6"/>
<evidence type="ECO:0000256" key="3">
    <source>
        <dbReference type="ARBA" id="ARBA00022692"/>
    </source>
</evidence>
<dbReference type="EMBL" id="LGTE01000013">
    <property type="protein sequence ID" value="KNZ69340.1"/>
    <property type="molecule type" value="Genomic_DNA"/>
</dbReference>
<keyword evidence="6" id="KW-0046">Antibiotic resistance</keyword>
<feature type="transmembrane region" description="Helical" evidence="6">
    <location>
        <begin position="12"/>
        <end position="31"/>
    </location>
</feature>
<feature type="transmembrane region" description="Helical" evidence="6">
    <location>
        <begin position="85"/>
        <end position="103"/>
    </location>
</feature>
<organism evidence="7 8">
    <name type="scientific">Thermincola ferriacetica</name>
    <dbReference type="NCBI Taxonomy" id="281456"/>
    <lineage>
        <taxon>Bacteria</taxon>
        <taxon>Bacillati</taxon>
        <taxon>Bacillota</taxon>
        <taxon>Clostridia</taxon>
        <taxon>Eubacteriales</taxon>
        <taxon>Thermincolaceae</taxon>
        <taxon>Thermincola</taxon>
    </lineage>
</organism>
<feature type="transmembrane region" description="Helical" evidence="6">
    <location>
        <begin position="160"/>
        <end position="179"/>
    </location>
</feature>
<comment type="subcellular location">
    <subcellularLocation>
        <location evidence="1 6">Cell membrane</location>
        <topology evidence="1 6">Multi-pass membrane protein</topology>
    </subcellularLocation>
</comment>
<evidence type="ECO:0000256" key="6">
    <source>
        <dbReference type="RuleBase" id="RU363042"/>
    </source>
</evidence>
<dbReference type="PANTHER" id="PTHR39087:SF2">
    <property type="entry name" value="UPF0104 MEMBRANE PROTEIN MJ1595"/>
    <property type="match status" value="1"/>
</dbReference>
<evidence type="ECO:0000313" key="7">
    <source>
        <dbReference type="EMBL" id="KNZ69340.1"/>
    </source>
</evidence>
<evidence type="ECO:0000256" key="4">
    <source>
        <dbReference type="ARBA" id="ARBA00022989"/>
    </source>
</evidence>
<proteinExistence type="inferred from homology"/>
<name>A0A0L6W1C9_9FIRM</name>
<keyword evidence="2" id="KW-1003">Cell membrane</keyword>
<keyword evidence="6" id="KW-0808">Transferase</keyword>
<reference evidence="8" key="1">
    <citation type="submission" date="2015-07" db="EMBL/GenBank/DDBJ databases">
        <title>Complete Genome of Thermincola ferriacetica strain Z-0001T.</title>
        <authorList>
            <person name="Lusk B."/>
            <person name="Badalamenti J.P."/>
            <person name="Parameswaran P."/>
            <person name="Bond D.R."/>
            <person name="Torres C.I."/>
        </authorList>
    </citation>
    <scope>NUCLEOTIDE SEQUENCE [LARGE SCALE GENOMIC DNA]</scope>
    <source>
        <strain evidence="8">Z-0001</strain>
    </source>
</reference>
<sequence length="334" mass="36905">MEVGINLREKFFSWRTLASFGLAFALIYLMVTRMEPDRVWSALKNTQPGWYATAFLVYYTAFPLRALRFRLMLKNNGLATKTPDLLNIILISWFANCLVPAKIGDLYRGYLVKVRYCLSLPKTIGVIFVERVYDLFILYLLIGATGIASFQGRIPGKLMLVMETGFIVILILIILTFGLKRFGQRVARLLPVKFAELYSKFHTGAVDSLQDHGPVALFTVGIWLLEGMSFFFVCRAMGLGIPTVTVVFIALVSALMTALPVTPAGLGLVEATKVGVLLFFGQPEGVAVTAAILDRIINYWSLLVLGFAVYLKTGRTCKRGGVTGEGAGCDTDLQ</sequence>
<evidence type="ECO:0000313" key="8">
    <source>
        <dbReference type="Proteomes" id="UP000037175"/>
    </source>
</evidence>
<dbReference type="Proteomes" id="UP000037175">
    <property type="component" value="Unassembled WGS sequence"/>
</dbReference>
<accession>A0A0L6W1C9</accession>
<feature type="transmembrane region" description="Helical" evidence="6">
    <location>
        <begin position="246"/>
        <end position="266"/>
    </location>
</feature>